<evidence type="ECO:0000313" key="2">
    <source>
        <dbReference type="Proteomes" id="UP001280121"/>
    </source>
</evidence>
<dbReference type="Proteomes" id="UP001280121">
    <property type="component" value="Unassembled WGS sequence"/>
</dbReference>
<feature type="non-terminal residue" evidence="1">
    <location>
        <position position="1"/>
    </location>
</feature>
<gene>
    <name evidence="1" type="ORF">Ddye_026750</name>
</gene>
<dbReference type="EMBL" id="JANJYI010000008">
    <property type="protein sequence ID" value="KAK2638955.1"/>
    <property type="molecule type" value="Genomic_DNA"/>
</dbReference>
<comment type="caution">
    <text evidence="1">The sequence shown here is derived from an EMBL/GenBank/DDBJ whole genome shotgun (WGS) entry which is preliminary data.</text>
</comment>
<sequence length="58" mass="6650">MDIPMNLSNYLDATHKVDGSAYEYGSSWGENDNNLTWITIHKKGWRSGYCNPDPPEFL</sequence>
<organism evidence="1 2">
    <name type="scientific">Dipteronia dyeriana</name>
    <dbReference type="NCBI Taxonomy" id="168575"/>
    <lineage>
        <taxon>Eukaryota</taxon>
        <taxon>Viridiplantae</taxon>
        <taxon>Streptophyta</taxon>
        <taxon>Embryophyta</taxon>
        <taxon>Tracheophyta</taxon>
        <taxon>Spermatophyta</taxon>
        <taxon>Magnoliopsida</taxon>
        <taxon>eudicotyledons</taxon>
        <taxon>Gunneridae</taxon>
        <taxon>Pentapetalae</taxon>
        <taxon>rosids</taxon>
        <taxon>malvids</taxon>
        <taxon>Sapindales</taxon>
        <taxon>Sapindaceae</taxon>
        <taxon>Hippocastanoideae</taxon>
        <taxon>Acereae</taxon>
        <taxon>Dipteronia</taxon>
    </lineage>
</organism>
<protein>
    <submittedName>
        <fullName evidence="1">Uncharacterized protein</fullName>
    </submittedName>
</protein>
<name>A0AAD9WQT8_9ROSI</name>
<evidence type="ECO:0000313" key="1">
    <source>
        <dbReference type="EMBL" id="KAK2638955.1"/>
    </source>
</evidence>
<dbReference type="AlphaFoldDB" id="A0AAD9WQT8"/>
<proteinExistence type="predicted"/>
<accession>A0AAD9WQT8</accession>
<reference evidence="1" key="1">
    <citation type="journal article" date="2023" name="Plant J.">
        <title>Genome sequences and population genomics provide insights into the demographic history, inbreeding, and mutation load of two 'living fossil' tree species of Dipteronia.</title>
        <authorList>
            <person name="Feng Y."/>
            <person name="Comes H.P."/>
            <person name="Chen J."/>
            <person name="Zhu S."/>
            <person name="Lu R."/>
            <person name="Zhang X."/>
            <person name="Li P."/>
            <person name="Qiu J."/>
            <person name="Olsen K.M."/>
            <person name="Qiu Y."/>
        </authorList>
    </citation>
    <scope>NUCLEOTIDE SEQUENCE</scope>
    <source>
        <strain evidence="1">KIB01</strain>
    </source>
</reference>
<keyword evidence="2" id="KW-1185">Reference proteome</keyword>